<evidence type="ECO:0000313" key="2">
    <source>
        <dbReference type="Proteomes" id="UP000266673"/>
    </source>
</evidence>
<gene>
    <name evidence="1" type="ORF">C2G38_2190136</name>
</gene>
<protein>
    <recommendedName>
        <fullName evidence="3">TLDc domain-containing protein</fullName>
    </recommendedName>
</protein>
<reference evidence="1 2" key="1">
    <citation type="submission" date="2018-06" db="EMBL/GenBank/DDBJ databases">
        <title>Comparative genomics reveals the genomic features of Rhizophagus irregularis, R. cerebriforme, R. diaphanum and Gigaspora rosea, and their symbiotic lifestyle signature.</title>
        <authorList>
            <person name="Morin E."/>
            <person name="San Clemente H."/>
            <person name="Chen E.C.H."/>
            <person name="De La Providencia I."/>
            <person name="Hainaut M."/>
            <person name="Kuo A."/>
            <person name="Kohler A."/>
            <person name="Murat C."/>
            <person name="Tang N."/>
            <person name="Roy S."/>
            <person name="Loubradou J."/>
            <person name="Henrissat B."/>
            <person name="Grigoriev I.V."/>
            <person name="Corradi N."/>
            <person name="Roux C."/>
            <person name="Martin F.M."/>
        </authorList>
    </citation>
    <scope>NUCLEOTIDE SEQUENCE [LARGE SCALE GENOMIC DNA]</scope>
    <source>
        <strain evidence="1 2">DAOM 194757</strain>
    </source>
</reference>
<evidence type="ECO:0000313" key="1">
    <source>
        <dbReference type="EMBL" id="RIB16374.1"/>
    </source>
</evidence>
<comment type="caution">
    <text evidence="1">The sequence shown here is derived from an EMBL/GenBank/DDBJ whole genome shotgun (WGS) entry which is preliminary data.</text>
</comment>
<dbReference type="EMBL" id="QKWP01000681">
    <property type="protein sequence ID" value="RIB16374.1"/>
    <property type="molecule type" value="Genomic_DNA"/>
</dbReference>
<evidence type="ECO:0008006" key="3">
    <source>
        <dbReference type="Google" id="ProtNLM"/>
    </source>
</evidence>
<accession>A0A397V1I2</accession>
<organism evidence="1 2">
    <name type="scientific">Gigaspora rosea</name>
    <dbReference type="NCBI Taxonomy" id="44941"/>
    <lineage>
        <taxon>Eukaryota</taxon>
        <taxon>Fungi</taxon>
        <taxon>Fungi incertae sedis</taxon>
        <taxon>Mucoromycota</taxon>
        <taxon>Glomeromycotina</taxon>
        <taxon>Glomeromycetes</taxon>
        <taxon>Diversisporales</taxon>
        <taxon>Gigasporaceae</taxon>
        <taxon>Gigaspora</taxon>
    </lineage>
</organism>
<dbReference type="Proteomes" id="UP000266673">
    <property type="component" value="Unassembled WGS sequence"/>
</dbReference>
<keyword evidence="2" id="KW-1185">Reference proteome</keyword>
<sequence>MAPKRPILSVILPPRMILKTKLPHRSTEPFSVINKTHMVEIAPWIDRNADTYFMSNILYEFKLLFRGRRDGFTKNTFWNLCNKQTHLVVVMKVKGTDERQI</sequence>
<proteinExistence type="predicted"/>
<dbReference type="OrthoDB" id="10618667at2759"/>
<dbReference type="AlphaFoldDB" id="A0A397V1I2"/>
<name>A0A397V1I2_9GLOM</name>